<keyword evidence="10 13" id="KW-0648">Protein biosynthesis</keyword>
<dbReference type="Proteomes" id="UP000018735">
    <property type="component" value="Chromosome"/>
</dbReference>
<dbReference type="GO" id="GO:0000049">
    <property type="term" value="F:tRNA binding"/>
    <property type="evidence" value="ECO:0007669"/>
    <property type="project" value="InterPro"/>
</dbReference>
<dbReference type="RefSeq" id="WP_011113607.1">
    <property type="nucleotide sequence ID" value="NC_023030.2"/>
</dbReference>
<dbReference type="GO" id="GO:0004826">
    <property type="term" value="F:phenylalanine-tRNA ligase activity"/>
    <property type="evidence" value="ECO:0007669"/>
    <property type="project" value="UniProtKB-UniRule"/>
</dbReference>
<reference evidence="15 16" key="1">
    <citation type="journal article" date="2011" name="PLoS ONE">
        <title>Core proteome of the minimal cell: comparative proteomics of three mollicute species.</title>
        <authorList>
            <person name="Fisunov G.Y."/>
            <person name="Alexeev D.G."/>
            <person name="Bazaleev N.A."/>
            <person name="Ladygina V.G."/>
            <person name="Galyamina M.A."/>
            <person name="Kondratov I.G."/>
            <person name="Zhukova N.A."/>
            <person name="Serebryakova M.V."/>
            <person name="Demina I.A."/>
            <person name="Govorun V.M."/>
        </authorList>
    </citation>
    <scope>NUCLEOTIDE SEQUENCE [LARGE SCALE GENOMIC DNA]</scope>
    <source>
        <strain evidence="15 16">S6</strain>
    </source>
</reference>
<comment type="cofactor">
    <cofactor evidence="13">
        <name>Mg(2+)</name>
        <dbReference type="ChEBI" id="CHEBI:18420"/>
    </cofactor>
    <text evidence="13">Binds 2 magnesium ions per tetramer.</text>
</comment>
<evidence type="ECO:0000256" key="1">
    <source>
        <dbReference type="ARBA" id="ARBA00004496"/>
    </source>
</evidence>
<feature type="domain" description="Aminoacyl-transfer RNA synthetases class-II family profile" evidence="14">
    <location>
        <begin position="185"/>
        <end position="315"/>
    </location>
</feature>
<evidence type="ECO:0000313" key="15">
    <source>
        <dbReference type="EMBL" id="AHV85436.2"/>
    </source>
</evidence>
<evidence type="ECO:0000256" key="5">
    <source>
        <dbReference type="ARBA" id="ARBA00022598"/>
    </source>
</evidence>
<sequence length="338" mass="39438">MDQIKKIIDNFKQTISSVDNQKELIVTKNIFVKKHVTPLFQQLRELEELAVKKAFGKELNFLQEAIQELFEEKNQQLVINLDQNQKPAYDLMIPALDLVDGSIHPLNLVVNQIVDFFKKFNFTIVNYPELVTTKHCFDDLNIPLDHPGRSKTDTFYVSDKQLLRTHCTAGTIEAIAAMNKHKDIRVISFGNVYRNDTDDATHSHQFMQMDFMWVNKDLSLSNLKWFVTKFIEHMFGNDLKTRFRLSHFPFTEPSFEVDVECWNCQSGCFLCKKTRWIEIMGSGILHPKVLEAAHIDPEKMVGIAAGIGIERIAMLKNNITDIRDFYFNDFRFIKQFYE</sequence>
<proteinExistence type="inferred from homology"/>
<name>A0A0F6CLY4_MYCGL</name>
<keyword evidence="7 13" id="KW-0547">Nucleotide-binding</keyword>
<dbReference type="GO" id="GO:0000287">
    <property type="term" value="F:magnesium ion binding"/>
    <property type="evidence" value="ECO:0007669"/>
    <property type="project" value="UniProtKB-UniRule"/>
</dbReference>
<keyword evidence="11 13" id="KW-0030">Aminoacyl-tRNA synthetase</keyword>
<dbReference type="InterPro" id="IPR004529">
    <property type="entry name" value="Phe-tRNA-synth_IIc_asu"/>
</dbReference>
<feature type="binding site" evidence="13">
    <location>
        <position position="252"/>
    </location>
    <ligand>
        <name>Mg(2+)</name>
        <dbReference type="ChEBI" id="CHEBI:18420"/>
        <note>shared with beta subunit</note>
    </ligand>
</feature>
<dbReference type="GO" id="GO:0006432">
    <property type="term" value="P:phenylalanyl-tRNA aminoacylation"/>
    <property type="evidence" value="ECO:0007669"/>
    <property type="project" value="UniProtKB-UniRule"/>
</dbReference>
<evidence type="ECO:0000313" key="16">
    <source>
        <dbReference type="Proteomes" id="UP000018735"/>
    </source>
</evidence>
<evidence type="ECO:0000256" key="10">
    <source>
        <dbReference type="ARBA" id="ARBA00022917"/>
    </source>
</evidence>
<organism evidence="15 16">
    <name type="scientific">Mycoplasmoides gallisepticum S6</name>
    <dbReference type="NCBI Taxonomy" id="1006581"/>
    <lineage>
        <taxon>Bacteria</taxon>
        <taxon>Bacillati</taxon>
        <taxon>Mycoplasmatota</taxon>
        <taxon>Mycoplasmoidales</taxon>
        <taxon>Mycoplasmoidaceae</taxon>
        <taxon>Mycoplasmoides</taxon>
    </lineage>
</organism>
<keyword evidence="9 13" id="KW-0460">Magnesium</keyword>
<dbReference type="InterPro" id="IPR006195">
    <property type="entry name" value="aa-tRNA-synth_II"/>
</dbReference>
<evidence type="ECO:0000256" key="8">
    <source>
        <dbReference type="ARBA" id="ARBA00022840"/>
    </source>
</evidence>
<evidence type="ECO:0000256" key="6">
    <source>
        <dbReference type="ARBA" id="ARBA00022723"/>
    </source>
</evidence>
<evidence type="ECO:0000256" key="12">
    <source>
        <dbReference type="ARBA" id="ARBA00049255"/>
    </source>
</evidence>
<dbReference type="GO" id="GO:0005737">
    <property type="term" value="C:cytoplasm"/>
    <property type="evidence" value="ECO:0007669"/>
    <property type="project" value="UniProtKB-SubCell"/>
</dbReference>
<evidence type="ECO:0000256" key="3">
    <source>
        <dbReference type="ARBA" id="ARBA00011209"/>
    </source>
</evidence>
<dbReference type="Gene3D" id="3.30.930.10">
    <property type="entry name" value="Bira Bifunctional Protein, Domain 2"/>
    <property type="match status" value="1"/>
</dbReference>
<evidence type="ECO:0000256" key="7">
    <source>
        <dbReference type="ARBA" id="ARBA00022741"/>
    </source>
</evidence>
<dbReference type="PANTHER" id="PTHR11538">
    <property type="entry name" value="PHENYLALANYL-TRNA SYNTHETASE"/>
    <property type="match status" value="1"/>
</dbReference>
<dbReference type="PROSITE" id="PS50862">
    <property type="entry name" value="AA_TRNA_LIGASE_II"/>
    <property type="match status" value="1"/>
</dbReference>
<keyword evidence="8 13" id="KW-0067">ATP-binding</keyword>
<comment type="subunit">
    <text evidence="3 13">Tetramer of two alpha and two beta subunits.</text>
</comment>
<dbReference type="EC" id="6.1.1.20" evidence="13"/>
<dbReference type="eggNOG" id="COG0016">
    <property type="taxonomic scope" value="Bacteria"/>
</dbReference>
<dbReference type="KEGG" id="mgz:GCW_92036"/>
<dbReference type="GO" id="GO:0005524">
    <property type="term" value="F:ATP binding"/>
    <property type="evidence" value="ECO:0007669"/>
    <property type="project" value="UniProtKB-UniRule"/>
</dbReference>
<evidence type="ECO:0000256" key="9">
    <source>
        <dbReference type="ARBA" id="ARBA00022842"/>
    </source>
</evidence>
<dbReference type="InterPro" id="IPR002319">
    <property type="entry name" value="Phenylalanyl-tRNA_Synthase"/>
</dbReference>
<dbReference type="PANTHER" id="PTHR11538:SF41">
    <property type="entry name" value="PHENYLALANINE--TRNA LIGASE, MITOCHONDRIAL"/>
    <property type="match status" value="1"/>
</dbReference>
<protein>
    <recommendedName>
        <fullName evidence="13">Phenylalanine--tRNA ligase alpha subunit</fullName>
        <ecNumber evidence="13">6.1.1.20</ecNumber>
    </recommendedName>
    <alternativeName>
        <fullName evidence="13">Phenylalanyl-tRNA synthetase alpha subunit</fullName>
        <shortName evidence="13">PheRS</shortName>
    </alternativeName>
</protein>
<dbReference type="EMBL" id="CP006916">
    <property type="protein sequence ID" value="AHV85436.2"/>
    <property type="molecule type" value="Genomic_DNA"/>
</dbReference>
<accession>A0A0F6CLY4</accession>
<dbReference type="AlphaFoldDB" id="A0A0F6CLY4"/>
<comment type="catalytic activity">
    <reaction evidence="12 13">
        <text>tRNA(Phe) + L-phenylalanine + ATP = L-phenylalanyl-tRNA(Phe) + AMP + diphosphate + H(+)</text>
        <dbReference type="Rhea" id="RHEA:19413"/>
        <dbReference type="Rhea" id="RHEA-COMP:9668"/>
        <dbReference type="Rhea" id="RHEA-COMP:9699"/>
        <dbReference type="ChEBI" id="CHEBI:15378"/>
        <dbReference type="ChEBI" id="CHEBI:30616"/>
        <dbReference type="ChEBI" id="CHEBI:33019"/>
        <dbReference type="ChEBI" id="CHEBI:58095"/>
        <dbReference type="ChEBI" id="CHEBI:78442"/>
        <dbReference type="ChEBI" id="CHEBI:78531"/>
        <dbReference type="ChEBI" id="CHEBI:456215"/>
        <dbReference type="EC" id="6.1.1.20"/>
    </reaction>
</comment>
<dbReference type="GeneID" id="93510193"/>
<dbReference type="Pfam" id="PF01409">
    <property type="entry name" value="tRNA-synt_2d"/>
    <property type="match status" value="1"/>
</dbReference>
<evidence type="ECO:0000256" key="13">
    <source>
        <dbReference type="HAMAP-Rule" id="MF_00281"/>
    </source>
</evidence>
<keyword evidence="5 13" id="KW-0436">Ligase</keyword>
<evidence type="ECO:0000256" key="11">
    <source>
        <dbReference type="ARBA" id="ARBA00023146"/>
    </source>
</evidence>
<dbReference type="InterPro" id="IPR045864">
    <property type="entry name" value="aa-tRNA-synth_II/BPL/LPL"/>
</dbReference>
<dbReference type="HAMAP" id="MF_00281">
    <property type="entry name" value="Phe_tRNA_synth_alpha1"/>
    <property type="match status" value="1"/>
</dbReference>
<gene>
    <name evidence="13 15" type="primary">pheS</name>
    <name evidence="15" type="ORF">GCW_92036</name>
</gene>
<comment type="subcellular location">
    <subcellularLocation>
        <location evidence="1 13">Cytoplasm</location>
    </subcellularLocation>
</comment>
<dbReference type="InterPro" id="IPR022911">
    <property type="entry name" value="Phe_tRNA_ligase_alpha1_bac"/>
</dbReference>
<evidence type="ECO:0000256" key="2">
    <source>
        <dbReference type="ARBA" id="ARBA00010207"/>
    </source>
</evidence>
<evidence type="ECO:0000256" key="4">
    <source>
        <dbReference type="ARBA" id="ARBA00022490"/>
    </source>
</evidence>
<keyword evidence="6 13" id="KW-0479">Metal-binding</keyword>
<evidence type="ECO:0000259" key="14">
    <source>
        <dbReference type="PROSITE" id="PS50862"/>
    </source>
</evidence>
<dbReference type="CDD" id="cd00496">
    <property type="entry name" value="PheRS_alpha_core"/>
    <property type="match status" value="1"/>
</dbReference>
<dbReference type="SMR" id="A0A0F6CLY4"/>
<keyword evidence="4 13" id="KW-0963">Cytoplasm</keyword>
<dbReference type="SUPFAM" id="SSF55681">
    <property type="entry name" value="Class II aaRS and biotin synthetases"/>
    <property type="match status" value="1"/>
</dbReference>
<dbReference type="NCBIfam" id="TIGR00468">
    <property type="entry name" value="pheS"/>
    <property type="match status" value="1"/>
</dbReference>
<comment type="similarity">
    <text evidence="2 13">Belongs to the class-II aminoacyl-tRNA synthetase family. Phe-tRNA synthetase alpha subunit type 1 subfamily.</text>
</comment>